<sequence>VLVHDGTCSDQVHLVQGNDTGQYPIPHVQLLGWHCVSMQIGAGQSPWRHLF</sequence>
<organism evidence="1 2">
    <name type="scientific">Kipferlia bialata</name>
    <dbReference type="NCBI Taxonomy" id="797122"/>
    <lineage>
        <taxon>Eukaryota</taxon>
        <taxon>Metamonada</taxon>
        <taxon>Carpediemonas-like organisms</taxon>
        <taxon>Kipferlia</taxon>
    </lineage>
</organism>
<dbReference type="EMBL" id="BDIP01008746">
    <property type="protein sequence ID" value="GIQ91997.1"/>
    <property type="molecule type" value="Genomic_DNA"/>
</dbReference>
<reference evidence="1 2" key="1">
    <citation type="journal article" date="2018" name="PLoS ONE">
        <title>The draft genome of Kipferlia bialata reveals reductive genome evolution in fornicate parasites.</title>
        <authorList>
            <person name="Tanifuji G."/>
            <person name="Takabayashi S."/>
            <person name="Kume K."/>
            <person name="Takagi M."/>
            <person name="Nakayama T."/>
            <person name="Kamikawa R."/>
            <person name="Inagaki Y."/>
            <person name="Hashimoto T."/>
        </authorList>
    </citation>
    <scope>NUCLEOTIDE SEQUENCE [LARGE SCALE GENOMIC DNA]</scope>
    <source>
        <strain evidence="1">NY0173</strain>
    </source>
</reference>
<name>A0A9K3DBB6_9EUKA</name>
<feature type="non-terminal residue" evidence="1">
    <location>
        <position position="1"/>
    </location>
</feature>
<dbReference type="Proteomes" id="UP000265618">
    <property type="component" value="Unassembled WGS sequence"/>
</dbReference>
<evidence type="ECO:0000313" key="2">
    <source>
        <dbReference type="Proteomes" id="UP000265618"/>
    </source>
</evidence>
<dbReference type="AlphaFoldDB" id="A0A9K3DBB6"/>
<accession>A0A9K3DBB6</accession>
<protein>
    <submittedName>
        <fullName evidence="1">Uncharacterized protein</fullName>
    </submittedName>
</protein>
<gene>
    <name evidence="1" type="ORF">KIPB_015513</name>
</gene>
<evidence type="ECO:0000313" key="1">
    <source>
        <dbReference type="EMBL" id="GIQ91997.1"/>
    </source>
</evidence>
<keyword evidence="2" id="KW-1185">Reference proteome</keyword>
<proteinExistence type="predicted"/>
<comment type="caution">
    <text evidence="1">The sequence shown here is derived from an EMBL/GenBank/DDBJ whole genome shotgun (WGS) entry which is preliminary data.</text>
</comment>